<feature type="transmembrane region" description="Helical" evidence="1">
    <location>
        <begin position="19"/>
        <end position="35"/>
    </location>
</feature>
<organism evidence="2 3">
    <name type="scientific">Caenorhabditis elegans</name>
    <dbReference type="NCBI Taxonomy" id="6239"/>
    <lineage>
        <taxon>Eukaryota</taxon>
        <taxon>Metazoa</taxon>
        <taxon>Ecdysozoa</taxon>
        <taxon>Nematoda</taxon>
        <taxon>Chromadorea</taxon>
        <taxon>Rhabditida</taxon>
        <taxon>Rhabditina</taxon>
        <taxon>Rhabditomorpha</taxon>
        <taxon>Rhabditoidea</taxon>
        <taxon>Rhabditidae</taxon>
        <taxon>Peloderinae</taxon>
        <taxon>Caenorhabditis</taxon>
    </lineage>
</organism>
<dbReference type="PaxDb" id="6239-T22B2.2"/>
<dbReference type="Proteomes" id="UP000001940">
    <property type="component" value="Chromosome X"/>
</dbReference>
<dbReference type="AlphaFoldDB" id="O45194"/>
<sequence length="164" mass="18553">MDGAGALKFDSKLEKFTKIIYWGVITACHLFPAVFPHRYSIKIIPNACISLSGAVYAAQLAVVSKAEFEDYINPMDSQETYSKQNRATNNRMKMPQCFELAFKLISFIKWDFVTDLFVLSILTSALIGQCSGWANSEWYLIIFNMLALLTTITTLVMTQNLNKL</sequence>
<name>O45194_CAEEL</name>
<keyword evidence="1" id="KW-0812">Transmembrane</keyword>
<dbReference type="SMR" id="O45194"/>
<reference evidence="2 3" key="1">
    <citation type="journal article" date="1998" name="Science">
        <title>Genome sequence of the nematode C. elegans: a platform for investigating biology.</title>
        <authorList>
            <consortium name="The C. elegans sequencing consortium"/>
            <person name="Sulson J.E."/>
            <person name="Waterston R."/>
        </authorList>
    </citation>
    <scope>NUCLEOTIDE SEQUENCE [LARGE SCALE GENOMIC DNA]</scope>
    <source>
        <strain evidence="2 3">Bristol N2</strain>
    </source>
</reference>
<dbReference type="PIR" id="T33039">
    <property type="entry name" value="T33039"/>
</dbReference>
<evidence type="ECO:0000313" key="3">
    <source>
        <dbReference type="Proteomes" id="UP000001940"/>
    </source>
</evidence>
<dbReference type="EMBL" id="BX284606">
    <property type="protein sequence ID" value="CCD71423.2"/>
    <property type="molecule type" value="Genomic_DNA"/>
</dbReference>
<evidence type="ECO:0000256" key="1">
    <source>
        <dbReference type="SAM" id="Phobius"/>
    </source>
</evidence>
<dbReference type="HOGENOM" id="CLU_1620543_0_0_1"/>
<keyword evidence="3" id="KW-1185">Reference proteome</keyword>
<keyword evidence="1" id="KW-1133">Transmembrane helix</keyword>
<dbReference type="AGR" id="WB:WBGene00020666"/>
<proteinExistence type="predicted"/>
<evidence type="ECO:0000313" key="4">
    <source>
        <dbReference type="WormBase" id="T22B2.2"/>
    </source>
</evidence>
<feature type="transmembrane region" description="Helical" evidence="1">
    <location>
        <begin position="138"/>
        <end position="158"/>
    </location>
</feature>
<evidence type="ECO:0000313" key="2">
    <source>
        <dbReference type="EMBL" id="CCD71423.2"/>
    </source>
</evidence>
<accession>O45194</accession>
<keyword evidence="1" id="KW-0472">Membrane</keyword>
<dbReference type="Bgee" id="WBGene00020666">
    <property type="expression patterns" value="Expressed in embryo and 2 other cell types or tissues"/>
</dbReference>
<dbReference type="WormBase" id="T22B2.2">
    <property type="protein sequence ID" value="CE48280"/>
    <property type="gene ID" value="WBGene00020666"/>
</dbReference>
<feature type="transmembrane region" description="Helical" evidence="1">
    <location>
        <begin position="100"/>
        <end position="126"/>
    </location>
</feature>
<dbReference type="InParanoid" id="O45194"/>
<dbReference type="UCSC" id="T22B2.2">
    <property type="organism name" value="c. elegans"/>
</dbReference>
<protein>
    <submittedName>
        <fullName evidence="2">Uncharacterized protein</fullName>
    </submittedName>
</protein>
<gene>
    <name evidence="2" type="ORF">CELE_T22B2.2</name>
    <name evidence="2 4" type="ORF">T22B2.2</name>
</gene>